<organism evidence="9 10">
    <name type="scientific">Massilia litorea</name>
    <dbReference type="NCBI Taxonomy" id="2769491"/>
    <lineage>
        <taxon>Bacteria</taxon>
        <taxon>Pseudomonadati</taxon>
        <taxon>Pseudomonadota</taxon>
        <taxon>Betaproteobacteria</taxon>
        <taxon>Burkholderiales</taxon>
        <taxon>Oxalobacteraceae</taxon>
        <taxon>Telluria group</taxon>
        <taxon>Massilia</taxon>
    </lineage>
</organism>
<feature type="transmembrane region" description="Helical" evidence="7">
    <location>
        <begin position="245"/>
        <end position="266"/>
    </location>
</feature>
<reference evidence="9 10" key="1">
    <citation type="submission" date="2020-10" db="EMBL/GenBank/DDBJ databases">
        <title>Genome sequencing of Massilia sp. LPB0304.</title>
        <authorList>
            <person name="Kim J."/>
        </authorList>
    </citation>
    <scope>NUCLEOTIDE SEQUENCE [LARGE SCALE GENOMIC DNA]</scope>
    <source>
        <strain evidence="9 10">LPB0304</strain>
    </source>
</reference>
<dbReference type="InterPro" id="IPR001173">
    <property type="entry name" value="Glyco_trans_2-like"/>
</dbReference>
<dbReference type="Pfam" id="PF00535">
    <property type="entry name" value="Glycos_transf_2"/>
    <property type="match status" value="1"/>
</dbReference>
<dbReference type="Gene3D" id="3.90.550.10">
    <property type="entry name" value="Spore Coat Polysaccharide Biosynthesis Protein SpsA, Chain A"/>
    <property type="match status" value="1"/>
</dbReference>
<comment type="subcellular location">
    <subcellularLocation>
        <location evidence="1">Membrane</location>
        <topology evidence="1">Multi-pass membrane protein</topology>
    </subcellularLocation>
</comment>
<protein>
    <submittedName>
        <fullName evidence="9">Glycosyltransferase family 2 protein</fullName>
    </submittedName>
</protein>
<evidence type="ECO:0000256" key="3">
    <source>
        <dbReference type="ARBA" id="ARBA00022679"/>
    </source>
</evidence>
<evidence type="ECO:0000256" key="5">
    <source>
        <dbReference type="ARBA" id="ARBA00022989"/>
    </source>
</evidence>
<dbReference type="KEGG" id="mlir:LPB04_09585"/>
<dbReference type="InterPro" id="IPR050256">
    <property type="entry name" value="Glycosyltransferase_2"/>
</dbReference>
<dbReference type="InterPro" id="IPR029044">
    <property type="entry name" value="Nucleotide-diphossugar_trans"/>
</dbReference>
<keyword evidence="4 7" id="KW-0812">Transmembrane</keyword>
<dbReference type="EMBL" id="CP062941">
    <property type="protein sequence ID" value="QOL51473.1"/>
    <property type="molecule type" value="Genomic_DNA"/>
</dbReference>
<dbReference type="RefSeq" id="WP_193688447.1">
    <property type="nucleotide sequence ID" value="NZ_CP062941.1"/>
</dbReference>
<keyword evidence="2" id="KW-0328">Glycosyltransferase</keyword>
<dbReference type="PANTHER" id="PTHR48090">
    <property type="entry name" value="UNDECAPRENYL-PHOSPHATE 4-DEOXY-4-FORMAMIDO-L-ARABINOSE TRANSFERASE-RELATED"/>
    <property type="match status" value="1"/>
</dbReference>
<feature type="domain" description="Glycosyltransferase 2-like" evidence="8">
    <location>
        <begin position="22"/>
        <end position="182"/>
    </location>
</feature>
<sequence>MKNAFNDLRPTTDRLDSRPLISVVIPVYKAETMLDELYRRLRLALETVSTSFEIVLVEDCGGDNSWGVIERLAAADPRVHGLQFSRNFGQHYGITAGLDHCRGEWVVVMDCDLQDQPEEIPRLYAKAQEGFDVVLALRGPRKDPLLKRFNSWLFYRLFSYLADIDVDGDSGNYRIMSRRVVKNFTRMREQLRFFGGQVQWMGFPTSAIQVQHSERFDGSSTYTFKKLLKLATDTIIAYSDKPLRLAVRAGFAMTAMSICFGSYILARSLWHGSSIPGWSSLIVSVYFLGGLIIGILGMIGVYLGKTFDESKKRPLYIVRRATDSAGVELD</sequence>
<evidence type="ECO:0000256" key="2">
    <source>
        <dbReference type="ARBA" id="ARBA00022676"/>
    </source>
</evidence>
<dbReference type="PANTHER" id="PTHR48090:SF1">
    <property type="entry name" value="PROPHAGE BACTOPRENOL GLUCOSYL TRANSFERASE HOMOLOG"/>
    <property type="match status" value="1"/>
</dbReference>
<evidence type="ECO:0000313" key="10">
    <source>
        <dbReference type="Proteomes" id="UP000593875"/>
    </source>
</evidence>
<dbReference type="AlphaFoldDB" id="A0A7L9U8U0"/>
<evidence type="ECO:0000256" key="1">
    <source>
        <dbReference type="ARBA" id="ARBA00004141"/>
    </source>
</evidence>
<keyword evidence="10" id="KW-1185">Reference proteome</keyword>
<proteinExistence type="predicted"/>
<evidence type="ECO:0000256" key="7">
    <source>
        <dbReference type="SAM" id="Phobius"/>
    </source>
</evidence>
<dbReference type="GO" id="GO:0005886">
    <property type="term" value="C:plasma membrane"/>
    <property type="evidence" value="ECO:0007669"/>
    <property type="project" value="TreeGrafter"/>
</dbReference>
<gene>
    <name evidence="9" type="ORF">LPB04_09585</name>
</gene>
<evidence type="ECO:0000256" key="4">
    <source>
        <dbReference type="ARBA" id="ARBA00022692"/>
    </source>
</evidence>
<name>A0A7L9U8U0_9BURK</name>
<keyword evidence="3 9" id="KW-0808">Transferase</keyword>
<accession>A0A7L9U8U0</accession>
<evidence type="ECO:0000259" key="8">
    <source>
        <dbReference type="Pfam" id="PF00535"/>
    </source>
</evidence>
<dbReference type="GO" id="GO:0016757">
    <property type="term" value="F:glycosyltransferase activity"/>
    <property type="evidence" value="ECO:0007669"/>
    <property type="project" value="UniProtKB-KW"/>
</dbReference>
<feature type="transmembrane region" description="Helical" evidence="7">
    <location>
        <begin position="278"/>
        <end position="303"/>
    </location>
</feature>
<evidence type="ECO:0000313" key="9">
    <source>
        <dbReference type="EMBL" id="QOL51473.1"/>
    </source>
</evidence>
<dbReference type="Proteomes" id="UP000593875">
    <property type="component" value="Chromosome"/>
</dbReference>
<keyword evidence="6 7" id="KW-0472">Membrane</keyword>
<dbReference type="CDD" id="cd04187">
    <property type="entry name" value="DPM1_like_bac"/>
    <property type="match status" value="1"/>
</dbReference>
<dbReference type="SUPFAM" id="SSF53448">
    <property type="entry name" value="Nucleotide-diphospho-sugar transferases"/>
    <property type="match status" value="1"/>
</dbReference>
<evidence type="ECO:0000256" key="6">
    <source>
        <dbReference type="ARBA" id="ARBA00023136"/>
    </source>
</evidence>
<keyword evidence="5 7" id="KW-1133">Transmembrane helix</keyword>